<reference evidence="1" key="1">
    <citation type="journal article" date="2020" name="Nature">
        <title>Giant virus diversity and host interactions through global metagenomics.</title>
        <authorList>
            <person name="Schulz F."/>
            <person name="Roux S."/>
            <person name="Paez-Espino D."/>
            <person name="Jungbluth S."/>
            <person name="Walsh D.A."/>
            <person name="Denef V.J."/>
            <person name="McMahon K.D."/>
            <person name="Konstantinidis K.T."/>
            <person name="Eloe-Fadrosh E.A."/>
            <person name="Kyrpides N.C."/>
            <person name="Woyke T."/>
        </authorList>
    </citation>
    <scope>NUCLEOTIDE SEQUENCE</scope>
    <source>
        <strain evidence="1">GVMAG-M-3300023179-27</strain>
    </source>
</reference>
<dbReference type="EMBL" id="MN739782">
    <property type="protein sequence ID" value="QHT26236.1"/>
    <property type="molecule type" value="Genomic_DNA"/>
</dbReference>
<name>A0A6C0EAS3_9ZZZZ</name>
<evidence type="ECO:0000313" key="1">
    <source>
        <dbReference type="EMBL" id="QHT26236.1"/>
    </source>
</evidence>
<evidence type="ECO:0008006" key="2">
    <source>
        <dbReference type="Google" id="ProtNLM"/>
    </source>
</evidence>
<protein>
    <recommendedName>
        <fullName evidence="2">Zeta toxin domain-containing protein</fullName>
    </recommendedName>
</protein>
<sequence length="286" mass="33785">MDKLEIYKTKLNTSVKKLKYLHKIASMLFLQMYGGSNLVKYSDTKQIYENYKHLNKYLLGQFRNLIKSTNGKYFIILMGSPGVGKTQTRRVAIKYIAKLENNDDYDNINSSFIDINTDNYVYDLDLNNKGEIGRDKFNKLKDSQDWQKKSTETYFNMRKHINPVGEIVMSLGSYVGSNIFFETIGTNKEYLIQLVNFANYYEYKPIIIYTEVKNEKEHINRVISRANNEGRFPDIEYVKNTRITTKKVFNSLKKSKINVTLMKYKNNKKIDDYDFDLDKFTRVYKN</sequence>
<dbReference type="InterPro" id="IPR027417">
    <property type="entry name" value="P-loop_NTPase"/>
</dbReference>
<dbReference type="SUPFAM" id="SSF52540">
    <property type="entry name" value="P-loop containing nucleoside triphosphate hydrolases"/>
    <property type="match status" value="1"/>
</dbReference>
<dbReference type="Gene3D" id="3.40.50.300">
    <property type="entry name" value="P-loop containing nucleotide triphosphate hydrolases"/>
    <property type="match status" value="1"/>
</dbReference>
<proteinExistence type="predicted"/>
<dbReference type="AlphaFoldDB" id="A0A6C0EAS3"/>
<accession>A0A6C0EAS3</accession>
<organism evidence="1">
    <name type="scientific">viral metagenome</name>
    <dbReference type="NCBI Taxonomy" id="1070528"/>
    <lineage>
        <taxon>unclassified sequences</taxon>
        <taxon>metagenomes</taxon>
        <taxon>organismal metagenomes</taxon>
    </lineage>
</organism>